<accession>A0A084WQI3</accession>
<protein>
    <submittedName>
        <fullName evidence="1 2">NADH-quinone oxidoreductase chain 2</fullName>
    </submittedName>
</protein>
<evidence type="ECO:0000313" key="2">
    <source>
        <dbReference type="EnsemblMetazoa" id="ASIC020719-PA"/>
    </source>
</evidence>
<dbReference type="VEuPathDB" id="VectorBase:ASIC020719"/>
<reference evidence="2" key="2">
    <citation type="submission" date="2020-05" db="UniProtKB">
        <authorList>
            <consortium name="EnsemblMetazoa"/>
        </authorList>
    </citation>
    <scope>IDENTIFICATION</scope>
</reference>
<reference evidence="1 3" key="1">
    <citation type="journal article" date="2014" name="BMC Genomics">
        <title>Genome sequence of Anopheles sinensis provides insight into genetics basis of mosquito competence for malaria parasites.</title>
        <authorList>
            <person name="Zhou D."/>
            <person name="Zhang D."/>
            <person name="Ding G."/>
            <person name="Shi L."/>
            <person name="Hou Q."/>
            <person name="Ye Y."/>
            <person name="Xu Y."/>
            <person name="Zhou H."/>
            <person name="Xiong C."/>
            <person name="Li S."/>
            <person name="Yu J."/>
            <person name="Hong S."/>
            <person name="Yu X."/>
            <person name="Zou P."/>
            <person name="Chen C."/>
            <person name="Chang X."/>
            <person name="Wang W."/>
            <person name="Lv Y."/>
            <person name="Sun Y."/>
            <person name="Ma L."/>
            <person name="Shen B."/>
            <person name="Zhu C."/>
        </authorList>
    </citation>
    <scope>NUCLEOTIDE SEQUENCE [LARGE SCALE GENOMIC DNA]</scope>
</reference>
<keyword evidence="3" id="KW-1185">Reference proteome</keyword>
<organism evidence="1">
    <name type="scientific">Anopheles sinensis</name>
    <name type="common">Mosquito</name>
    <dbReference type="NCBI Taxonomy" id="74873"/>
    <lineage>
        <taxon>Eukaryota</taxon>
        <taxon>Metazoa</taxon>
        <taxon>Ecdysozoa</taxon>
        <taxon>Arthropoda</taxon>
        <taxon>Hexapoda</taxon>
        <taxon>Insecta</taxon>
        <taxon>Pterygota</taxon>
        <taxon>Neoptera</taxon>
        <taxon>Endopterygota</taxon>
        <taxon>Diptera</taxon>
        <taxon>Nematocera</taxon>
        <taxon>Culicoidea</taxon>
        <taxon>Culicidae</taxon>
        <taxon>Anophelinae</taxon>
        <taxon>Anopheles</taxon>
    </lineage>
</organism>
<dbReference type="EnsemblMetazoa" id="ASIC020719-RA">
    <property type="protein sequence ID" value="ASIC020719-PA"/>
    <property type="gene ID" value="ASIC020719"/>
</dbReference>
<evidence type="ECO:0000313" key="3">
    <source>
        <dbReference type="Proteomes" id="UP000030765"/>
    </source>
</evidence>
<dbReference type="EMBL" id="KE525396">
    <property type="protein sequence ID" value="KFB52477.1"/>
    <property type="molecule type" value="Genomic_DNA"/>
</dbReference>
<dbReference type="AlphaFoldDB" id="A0A084WQI3"/>
<evidence type="ECO:0000313" key="1">
    <source>
        <dbReference type="EMBL" id="KFB52477.1"/>
    </source>
</evidence>
<sequence length="161" mass="18094">MSRSLEGANWPNWQSSAQYLWNLSELILICQEEFSNHSITPARSGPRTDWILINTSEAKKIPPLAIVVSENRDDSVARAMAKIDSNLPAGTFPLEPSDRVVMRFSRNPVASQFSSLVGPLDRTSLRCSEEIVFIFRLDATLRIASDEGFDHISESLWQIES</sequence>
<dbReference type="EMBL" id="ATLV01025632">
    <property type="status" value="NOT_ANNOTATED_CDS"/>
    <property type="molecule type" value="Genomic_DNA"/>
</dbReference>
<proteinExistence type="predicted"/>
<gene>
    <name evidence="1" type="ORF">ZHAS_00020719</name>
</gene>
<dbReference type="Proteomes" id="UP000030765">
    <property type="component" value="Unassembled WGS sequence"/>
</dbReference>
<name>A0A084WQI3_ANOSI</name>